<gene>
    <name evidence="1" type="ORF">HW450_06555</name>
</gene>
<organism evidence="1 2">
    <name type="scientific">Corynebacterium hindlerae</name>
    <dbReference type="NCBI Taxonomy" id="699041"/>
    <lineage>
        <taxon>Bacteria</taxon>
        <taxon>Bacillati</taxon>
        <taxon>Actinomycetota</taxon>
        <taxon>Actinomycetes</taxon>
        <taxon>Mycobacteriales</taxon>
        <taxon>Corynebacteriaceae</taxon>
        <taxon>Corynebacterium</taxon>
    </lineage>
</organism>
<dbReference type="AlphaFoldDB" id="A0A7G5FIB0"/>
<keyword evidence="2" id="KW-1185">Reference proteome</keyword>
<dbReference type="Proteomes" id="UP000515570">
    <property type="component" value="Chromosome"/>
</dbReference>
<evidence type="ECO:0000313" key="1">
    <source>
        <dbReference type="EMBL" id="QMV86351.1"/>
    </source>
</evidence>
<accession>A0A7G5FIB0</accession>
<sequence>MTTQLALFAASGLICPWCGESSPTPYMHRINHSHVAGTDLCTTLLLRKRHKENPR</sequence>
<evidence type="ECO:0000313" key="2">
    <source>
        <dbReference type="Proteomes" id="UP000515570"/>
    </source>
</evidence>
<proteinExistence type="predicted"/>
<protein>
    <submittedName>
        <fullName evidence="1">Uncharacterized protein</fullName>
    </submittedName>
</protein>
<dbReference type="EMBL" id="CP059833">
    <property type="protein sequence ID" value="QMV86351.1"/>
    <property type="molecule type" value="Genomic_DNA"/>
</dbReference>
<dbReference type="RefSeq" id="WP_182387160.1">
    <property type="nucleotide sequence ID" value="NZ_CP059833.1"/>
</dbReference>
<name>A0A7G5FIB0_9CORY</name>
<reference evidence="1 2" key="1">
    <citation type="submission" date="2020-07" db="EMBL/GenBank/DDBJ databases">
        <title>non toxigenic Corynebacterium sp. nov from a clinical source.</title>
        <authorList>
            <person name="Bernier A.-M."/>
            <person name="Bernard K."/>
        </authorList>
    </citation>
    <scope>NUCLEOTIDE SEQUENCE [LARGE SCALE GENOMIC DNA]</scope>
    <source>
        <strain evidence="2">NML 93-0612</strain>
    </source>
</reference>